<dbReference type="PRINTS" id="PR00891">
    <property type="entry name" value="RABGDIREP"/>
</dbReference>
<evidence type="ECO:0000256" key="3">
    <source>
        <dbReference type="ARBA" id="ARBA00040298"/>
    </source>
</evidence>
<evidence type="ECO:0000313" key="6">
    <source>
        <dbReference type="Proteomes" id="UP001519344"/>
    </source>
</evidence>
<gene>
    <name evidence="5" type="ORF">J2Z65_003400</name>
</gene>
<dbReference type="RefSeq" id="WP_209855936.1">
    <property type="nucleotide sequence ID" value="NZ_JAAOZR010000023.1"/>
</dbReference>
<dbReference type="PANTHER" id="PTHR10668">
    <property type="entry name" value="PHYTOENE DEHYDROGENASE"/>
    <property type="match status" value="1"/>
</dbReference>
<evidence type="ECO:0000313" key="5">
    <source>
        <dbReference type="EMBL" id="MBP1964177.1"/>
    </source>
</evidence>
<evidence type="ECO:0000259" key="4">
    <source>
        <dbReference type="Pfam" id="PF01593"/>
    </source>
</evidence>
<evidence type="ECO:0000256" key="1">
    <source>
        <dbReference type="ARBA" id="ARBA00037217"/>
    </source>
</evidence>
<name>A0ABS4HZR0_9BACL</name>
<accession>A0ABS4HZR0</accession>
<dbReference type="EMBL" id="JAGGKV010000008">
    <property type="protein sequence ID" value="MBP1964177.1"/>
    <property type="molecule type" value="Genomic_DNA"/>
</dbReference>
<protein>
    <recommendedName>
        <fullName evidence="3">Pyridine nucleotide-disulfide oxidoreductase domain-containing protein 2</fullName>
    </recommendedName>
</protein>
<dbReference type="SUPFAM" id="SSF51905">
    <property type="entry name" value="FAD/NAD(P)-binding domain"/>
    <property type="match status" value="1"/>
</dbReference>
<feature type="domain" description="Amine oxidase" evidence="4">
    <location>
        <begin position="17"/>
        <end position="515"/>
    </location>
</feature>
<dbReference type="InterPro" id="IPR002937">
    <property type="entry name" value="Amino_oxidase"/>
</dbReference>
<organism evidence="5 6">
    <name type="scientific">Paenibacillus aceris</name>
    <dbReference type="NCBI Taxonomy" id="869555"/>
    <lineage>
        <taxon>Bacteria</taxon>
        <taxon>Bacillati</taxon>
        <taxon>Bacillota</taxon>
        <taxon>Bacilli</taxon>
        <taxon>Bacillales</taxon>
        <taxon>Paenibacillaceae</taxon>
        <taxon>Paenibacillus</taxon>
    </lineage>
</organism>
<dbReference type="Proteomes" id="UP001519344">
    <property type="component" value="Unassembled WGS sequence"/>
</dbReference>
<comment type="caution">
    <text evidence="5">The sequence shown here is derived from an EMBL/GenBank/DDBJ whole genome shotgun (WGS) entry which is preliminary data.</text>
</comment>
<dbReference type="InterPro" id="IPR036188">
    <property type="entry name" value="FAD/NAD-bd_sf"/>
</dbReference>
<dbReference type="Gene3D" id="3.50.50.60">
    <property type="entry name" value="FAD/NAD(P)-binding domain"/>
    <property type="match status" value="2"/>
</dbReference>
<reference evidence="5 6" key="1">
    <citation type="submission" date="2021-03" db="EMBL/GenBank/DDBJ databases">
        <title>Genomic Encyclopedia of Type Strains, Phase IV (KMG-IV): sequencing the most valuable type-strain genomes for metagenomic binning, comparative biology and taxonomic classification.</title>
        <authorList>
            <person name="Goeker M."/>
        </authorList>
    </citation>
    <scope>NUCLEOTIDE SEQUENCE [LARGE SCALE GENOMIC DNA]</scope>
    <source>
        <strain evidence="5 6">DSM 24950</strain>
    </source>
</reference>
<evidence type="ECO:0000256" key="2">
    <source>
        <dbReference type="ARBA" id="ARBA00038825"/>
    </source>
</evidence>
<proteinExistence type="predicted"/>
<sequence length="530" mass="56929">MLKKYDVIMIGTGHNALITAAYLTRAGRSVLMLEKNDRPGGFLQTEELTLPGFKHDVYAAAHPLFLTGPAYADFREALEARGLRYINTELPTGVSMENGETAVFSRSSEDLASEAERLAPGDGAVLGRMFEAFAPYAGNVFELFSLDLSGQKASEIIRRLLHNQRTGGTSFSPFAASLFSTARNVVSDFKSPVMRAMLASWVTHLGRTPDEVGSGIWVPLTTMALMGGGMPIPEGGSEMLAKALAQLVQDQGGTIVTSTRAERIVVKNGKAVAVRTAEGEEYHANHAVVASTGPDQLYLSLLADAQVSADIRNQAKRYRYGRGCVQIHLALSEAPKWPDPRFARVGQPHLTDGLDSFTQAIAQGMADLLPAKPTFTVDCSTNLDPSRAPVGKAIMRLQVLEVPCRPRGDAAGQIDVGDGTWTHELTERFAERVISVVGKHIPNIPDAIIGKSVVTPDSLARFNPNSGPGDPYGGSHDFAQSYLLRPLPSQPSHRTEIANLYMLGAATWPGHGINGGSGYIVAQQLLSLDL</sequence>
<comment type="subunit">
    <text evidence="2">Interacts with COX5B; this interaction may contribute to localize PYROXD2 to the inner face of the inner mitochondrial membrane.</text>
</comment>
<dbReference type="Pfam" id="PF01593">
    <property type="entry name" value="Amino_oxidase"/>
    <property type="match status" value="1"/>
</dbReference>
<dbReference type="PANTHER" id="PTHR10668:SF105">
    <property type="entry name" value="DEHYDROGENASE-RELATED"/>
    <property type="match status" value="1"/>
</dbReference>
<comment type="function">
    <text evidence="1">Probable oxidoreductase that may play a role as regulator of mitochondrial function.</text>
</comment>
<keyword evidence="6" id="KW-1185">Reference proteome</keyword>
<dbReference type="InterPro" id="IPR018203">
    <property type="entry name" value="GDP_dissociation_inhibitor"/>
</dbReference>